<dbReference type="Proteomes" id="UP001189429">
    <property type="component" value="Unassembled WGS sequence"/>
</dbReference>
<sequence length="219" mass="21920">MTTEDFTILTNHTTPCSCGQGSHRLCGATAEPRMCGWKCERGAPYANHLCQCCCQPNPTPSTTPSTTPSATPSLELGSTPSPNEVCERKGDGCEIESSDGGSPAECGGSSCCELFREALADLHQDGGNSDPNAEVSCGEVLEVVCSACEASAEAGSKWARLVMDGLALAGRGSSGAAAAAALATLGAAAVLGGRAAAALRRWGAAPAPAAASFALVRAG</sequence>
<feature type="compositionally biased region" description="Low complexity" evidence="1">
    <location>
        <begin position="64"/>
        <end position="73"/>
    </location>
</feature>
<organism evidence="2 3">
    <name type="scientific">Prorocentrum cordatum</name>
    <dbReference type="NCBI Taxonomy" id="2364126"/>
    <lineage>
        <taxon>Eukaryota</taxon>
        <taxon>Sar</taxon>
        <taxon>Alveolata</taxon>
        <taxon>Dinophyceae</taxon>
        <taxon>Prorocentrales</taxon>
        <taxon>Prorocentraceae</taxon>
        <taxon>Prorocentrum</taxon>
    </lineage>
</organism>
<gene>
    <name evidence="2" type="ORF">PCOR1329_LOCUS49384</name>
</gene>
<reference evidence="2" key="1">
    <citation type="submission" date="2023-10" db="EMBL/GenBank/DDBJ databases">
        <authorList>
            <person name="Chen Y."/>
            <person name="Shah S."/>
            <person name="Dougan E. K."/>
            <person name="Thang M."/>
            <person name="Chan C."/>
        </authorList>
    </citation>
    <scope>NUCLEOTIDE SEQUENCE [LARGE SCALE GENOMIC DNA]</scope>
</reference>
<accession>A0ABN9UKP0</accession>
<feature type="region of interest" description="Disordered" evidence="1">
    <location>
        <begin position="64"/>
        <end position="83"/>
    </location>
</feature>
<dbReference type="EMBL" id="CAUYUJ010015974">
    <property type="protein sequence ID" value="CAK0860401.1"/>
    <property type="molecule type" value="Genomic_DNA"/>
</dbReference>
<keyword evidence="3" id="KW-1185">Reference proteome</keyword>
<protein>
    <submittedName>
        <fullName evidence="2">Uncharacterized protein</fullName>
    </submittedName>
</protein>
<evidence type="ECO:0000313" key="2">
    <source>
        <dbReference type="EMBL" id="CAK0860401.1"/>
    </source>
</evidence>
<comment type="caution">
    <text evidence="2">The sequence shown here is derived from an EMBL/GenBank/DDBJ whole genome shotgun (WGS) entry which is preliminary data.</text>
</comment>
<evidence type="ECO:0000313" key="3">
    <source>
        <dbReference type="Proteomes" id="UP001189429"/>
    </source>
</evidence>
<evidence type="ECO:0000256" key="1">
    <source>
        <dbReference type="SAM" id="MobiDB-lite"/>
    </source>
</evidence>
<name>A0ABN9UKP0_9DINO</name>
<proteinExistence type="predicted"/>